<keyword evidence="3" id="KW-1185">Reference proteome</keyword>
<keyword evidence="2" id="KW-0540">Nuclease</keyword>
<dbReference type="GO" id="GO:0003676">
    <property type="term" value="F:nucleic acid binding"/>
    <property type="evidence" value="ECO:0007669"/>
    <property type="project" value="InterPro"/>
</dbReference>
<dbReference type="GO" id="GO:0045004">
    <property type="term" value="P:DNA replication proofreading"/>
    <property type="evidence" value="ECO:0007669"/>
    <property type="project" value="TreeGrafter"/>
</dbReference>
<name>A0AA43RJ37_9ACTN</name>
<dbReference type="GO" id="GO:0005829">
    <property type="term" value="C:cytosol"/>
    <property type="evidence" value="ECO:0007669"/>
    <property type="project" value="TreeGrafter"/>
</dbReference>
<dbReference type="GO" id="GO:0008408">
    <property type="term" value="F:3'-5' exonuclease activity"/>
    <property type="evidence" value="ECO:0007669"/>
    <property type="project" value="TreeGrafter"/>
</dbReference>
<accession>A0AA43RJ37</accession>
<dbReference type="CDD" id="cd06127">
    <property type="entry name" value="DEDDh"/>
    <property type="match status" value="1"/>
</dbReference>
<dbReference type="InterPro" id="IPR013520">
    <property type="entry name" value="Ribonucl_H"/>
</dbReference>
<proteinExistence type="predicted"/>
<dbReference type="PANTHER" id="PTHR30231">
    <property type="entry name" value="DNA POLYMERASE III SUBUNIT EPSILON"/>
    <property type="match status" value="1"/>
</dbReference>
<gene>
    <name evidence="2" type="ORF">Q3982_08710</name>
</gene>
<feature type="domain" description="Exonuclease" evidence="1">
    <location>
        <begin position="8"/>
        <end position="174"/>
    </location>
</feature>
<dbReference type="InterPro" id="IPR036397">
    <property type="entry name" value="RNaseH_sf"/>
</dbReference>
<dbReference type="Pfam" id="PF00929">
    <property type="entry name" value="RNase_T"/>
    <property type="match status" value="1"/>
</dbReference>
<dbReference type="InterPro" id="IPR012337">
    <property type="entry name" value="RNaseH-like_sf"/>
</dbReference>
<dbReference type="Gene3D" id="3.30.420.10">
    <property type="entry name" value="Ribonuclease H-like superfamily/Ribonuclease H"/>
    <property type="match status" value="1"/>
</dbReference>
<evidence type="ECO:0000313" key="2">
    <source>
        <dbReference type="EMBL" id="MDO4842739.1"/>
    </source>
</evidence>
<keyword evidence="2" id="KW-0378">Hydrolase</keyword>
<comment type="caution">
    <text evidence="2">The sequence shown here is derived from an EMBL/GenBank/DDBJ whole genome shotgun (WGS) entry which is preliminary data.</text>
</comment>
<dbReference type="EMBL" id="JAUMVS010000287">
    <property type="protein sequence ID" value="MDO4842739.1"/>
    <property type="molecule type" value="Genomic_DNA"/>
</dbReference>
<evidence type="ECO:0000313" key="3">
    <source>
        <dbReference type="Proteomes" id="UP001168575"/>
    </source>
</evidence>
<dbReference type="SMART" id="SM00479">
    <property type="entry name" value="EXOIII"/>
    <property type="match status" value="1"/>
</dbReference>
<reference evidence="2" key="1">
    <citation type="submission" date="2023-07" db="EMBL/GenBank/DDBJ databases">
        <title>Between Cages and Wild: Unraveling the Impact of Captivity on Animal Microbiomes and Antimicrobial Resistance.</title>
        <authorList>
            <person name="Schmartz G.P."/>
            <person name="Rehner J."/>
            <person name="Schuff M.J."/>
            <person name="Becker S.L."/>
            <person name="Kravczyk M."/>
            <person name="Gurevich A."/>
            <person name="Francke R."/>
            <person name="Mueller R."/>
            <person name="Keller V."/>
            <person name="Keller A."/>
        </authorList>
    </citation>
    <scope>NUCLEOTIDE SEQUENCE</scope>
    <source>
        <strain evidence="2">S12M_St_49</strain>
    </source>
</reference>
<dbReference type="SUPFAM" id="SSF53098">
    <property type="entry name" value="Ribonuclease H-like"/>
    <property type="match status" value="1"/>
</dbReference>
<evidence type="ECO:0000259" key="1">
    <source>
        <dbReference type="SMART" id="SM00479"/>
    </source>
</evidence>
<dbReference type="Proteomes" id="UP001168575">
    <property type="component" value="Unassembled WGS sequence"/>
</dbReference>
<dbReference type="Pfam" id="PF20600">
    <property type="entry name" value="ExoX-like_C"/>
    <property type="match status" value="1"/>
</dbReference>
<dbReference type="InterPro" id="IPR046768">
    <property type="entry name" value="ExoX-like_C"/>
</dbReference>
<sequence>MELNLKRPIAFFDLETTGLNIIHDRIVEVSILRINVNGTQEQRTWRINPGIPIPPETTAIHGIGDADVAHEKTFKLAAPEISKFFGNCDLAGYNMLKFDLPMLVEEFIRAGVNFDPKDRQLIDVMNIFMKMEPRTLKGAYRFFLNKELDNAHSANADTYATYEVLTAMLDRYKDAEYTDFKGATSKPIVNDMSELAHFSSHHQNADLMGQIVYDEQGKAVFKFGKHKDERVEDVFRKEPQYYDWIMKSDFPEYTKRVVTRLKYPDRNISF</sequence>
<dbReference type="PANTHER" id="PTHR30231:SF41">
    <property type="entry name" value="DNA POLYMERASE III SUBUNIT EPSILON"/>
    <property type="match status" value="1"/>
</dbReference>
<dbReference type="AlphaFoldDB" id="A0AA43RJ37"/>
<keyword evidence="2" id="KW-0269">Exonuclease</keyword>
<organism evidence="2 3">
    <name type="scientific">Phoenicibacter congonensis</name>
    <dbReference type="NCBI Taxonomy" id="1944646"/>
    <lineage>
        <taxon>Bacteria</taxon>
        <taxon>Bacillati</taxon>
        <taxon>Actinomycetota</taxon>
        <taxon>Coriobacteriia</taxon>
        <taxon>Eggerthellales</taxon>
        <taxon>Eggerthellaceae</taxon>
        <taxon>Phoenicibacter</taxon>
    </lineage>
</organism>
<protein>
    <submittedName>
        <fullName evidence="2">3'-5' exonuclease</fullName>
    </submittedName>
</protein>